<organism evidence="1 2">
    <name type="scientific">Acrobeloides nanus</name>
    <dbReference type="NCBI Taxonomy" id="290746"/>
    <lineage>
        <taxon>Eukaryota</taxon>
        <taxon>Metazoa</taxon>
        <taxon>Ecdysozoa</taxon>
        <taxon>Nematoda</taxon>
        <taxon>Chromadorea</taxon>
        <taxon>Rhabditida</taxon>
        <taxon>Tylenchina</taxon>
        <taxon>Cephalobomorpha</taxon>
        <taxon>Cephaloboidea</taxon>
        <taxon>Cephalobidae</taxon>
        <taxon>Acrobeloides</taxon>
    </lineage>
</organism>
<dbReference type="AlphaFoldDB" id="A0A914EAR8"/>
<accession>A0A914EAR8</accession>
<dbReference type="Proteomes" id="UP000887540">
    <property type="component" value="Unplaced"/>
</dbReference>
<name>A0A914EAR8_9BILA</name>
<evidence type="ECO:0000313" key="2">
    <source>
        <dbReference type="WBParaSite" id="ACRNAN_scaffold6499.g10700.t1"/>
    </source>
</evidence>
<reference evidence="2" key="1">
    <citation type="submission" date="2022-11" db="UniProtKB">
        <authorList>
            <consortium name="WormBaseParasite"/>
        </authorList>
    </citation>
    <scope>IDENTIFICATION</scope>
</reference>
<protein>
    <submittedName>
        <fullName evidence="2">Uncharacterized protein</fullName>
    </submittedName>
</protein>
<proteinExistence type="predicted"/>
<sequence>MLHRMDIVIDSKLCKDLNFRSDNDVLKWNTKMIFVKLVDVQHLSDVNKILLALYEREHSGIGQVVEVHQN</sequence>
<evidence type="ECO:0000313" key="1">
    <source>
        <dbReference type="Proteomes" id="UP000887540"/>
    </source>
</evidence>
<dbReference type="WBParaSite" id="ACRNAN_scaffold6499.g10700.t1">
    <property type="protein sequence ID" value="ACRNAN_scaffold6499.g10700.t1"/>
    <property type="gene ID" value="ACRNAN_scaffold6499.g10700"/>
</dbReference>
<keyword evidence="1" id="KW-1185">Reference proteome</keyword>